<evidence type="ECO:0000313" key="1">
    <source>
        <dbReference type="EMBL" id="JAD92301.1"/>
    </source>
</evidence>
<reference evidence="1" key="2">
    <citation type="journal article" date="2015" name="Data Brief">
        <title>Shoot transcriptome of the giant reed, Arundo donax.</title>
        <authorList>
            <person name="Barrero R.A."/>
            <person name="Guerrero F.D."/>
            <person name="Moolhuijzen P."/>
            <person name="Goolsby J.A."/>
            <person name="Tidwell J."/>
            <person name="Bellgard S.E."/>
            <person name="Bellgard M.I."/>
        </authorList>
    </citation>
    <scope>NUCLEOTIDE SEQUENCE</scope>
    <source>
        <tissue evidence="1">Shoot tissue taken approximately 20 cm above the soil surface</tissue>
    </source>
</reference>
<sequence length="39" mass="4729">MIFILYWCRLTAMLDFHCIVFKKINTNSFCISTIEKIDR</sequence>
<dbReference type="EMBL" id="GBRH01205594">
    <property type="protein sequence ID" value="JAD92301.1"/>
    <property type="molecule type" value="Transcribed_RNA"/>
</dbReference>
<name>A0A0A9DWW5_ARUDO</name>
<reference evidence="1" key="1">
    <citation type="submission" date="2014-09" db="EMBL/GenBank/DDBJ databases">
        <authorList>
            <person name="Magalhaes I.L.F."/>
            <person name="Oliveira U."/>
            <person name="Santos F.R."/>
            <person name="Vidigal T.H.D.A."/>
            <person name="Brescovit A.D."/>
            <person name="Santos A.J."/>
        </authorList>
    </citation>
    <scope>NUCLEOTIDE SEQUENCE</scope>
    <source>
        <tissue evidence="1">Shoot tissue taken approximately 20 cm above the soil surface</tissue>
    </source>
</reference>
<dbReference type="AlphaFoldDB" id="A0A0A9DWW5"/>
<protein>
    <submittedName>
        <fullName evidence="1">Uncharacterized protein</fullName>
    </submittedName>
</protein>
<accession>A0A0A9DWW5</accession>
<proteinExistence type="predicted"/>
<organism evidence="1">
    <name type="scientific">Arundo donax</name>
    <name type="common">Giant reed</name>
    <name type="synonym">Donax arundinaceus</name>
    <dbReference type="NCBI Taxonomy" id="35708"/>
    <lineage>
        <taxon>Eukaryota</taxon>
        <taxon>Viridiplantae</taxon>
        <taxon>Streptophyta</taxon>
        <taxon>Embryophyta</taxon>
        <taxon>Tracheophyta</taxon>
        <taxon>Spermatophyta</taxon>
        <taxon>Magnoliopsida</taxon>
        <taxon>Liliopsida</taxon>
        <taxon>Poales</taxon>
        <taxon>Poaceae</taxon>
        <taxon>PACMAD clade</taxon>
        <taxon>Arundinoideae</taxon>
        <taxon>Arundineae</taxon>
        <taxon>Arundo</taxon>
    </lineage>
</organism>